<organism evidence="2 3">
    <name type="scientific">Halobacillus salinarum</name>
    <dbReference type="NCBI Taxonomy" id="2932257"/>
    <lineage>
        <taxon>Bacteria</taxon>
        <taxon>Bacillati</taxon>
        <taxon>Bacillota</taxon>
        <taxon>Bacilli</taxon>
        <taxon>Bacillales</taxon>
        <taxon>Bacillaceae</taxon>
        <taxon>Halobacillus</taxon>
    </lineage>
</organism>
<reference evidence="2 3" key="1">
    <citation type="submission" date="2022-04" db="EMBL/GenBank/DDBJ databases">
        <title>Halobacillus sp. isolated from saltern.</title>
        <authorList>
            <person name="Won M."/>
            <person name="Lee C.-M."/>
            <person name="Woen H.-Y."/>
            <person name="Kwon S.-W."/>
        </authorList>
    </citation>
    <scope>NUCLEOTIDE SEQUENCE [LARGE SCALE GENOMIC DNA]</scope>
    <source>
        <strain evidence="2 3">SSBR10-3</strain>
    </source>
</reference>
<evidence type="ECO:0000313" key="2">
    <source>
        <dbReference type="EMBL" id="UOQ45785.1"/>
    </source>
</evidence>
<evidence type="ECO:0000256" key="1">
    <source>
        <dbReference type="SAM" id="Phobius"/>
    </source>
</evidence>
<feature type="transmembrane region" description="Helical" evidence="1">
    <location>
        <begin position="12"/>
        <end position="34"/>
    </location>
</feature>
<name>A0ABY4EP72_9BACI</name>
<proteinExistence type="predicted"/>
<keyword evidence="1" id="KW-1133">Transmembrane helix</keyword>
<keyword evidence="1" id="KW-0472">Membrane</keyword>
<dbReference type="EMBL" id="CP095073">
    <property type="protein sequence ID" value="UOQ45785.1"/>
    <property type="molecule type" value="Genomic_DNA"/>
</dbReference>
<keyword evidence="1" id="KW-0812">Transmembrane</keyword>
<keyword evidence="3" id="KW-1185">Reference proteome</keyword>
<feature type="transmembrane region" description="Helical" evidence="1">
    <location>
        <begin position="54"/>
        <end position="73"/>
    </location>
</feature>
<dbReference type="RefSeq" id="WP_244712641.1">
    <property type="nucleotide sequence ID" value="NZ_CP095073.1"/>
</dbReference>
<accession>A0ABY4EP72</accession>
<sequence>MKPERIFSLLSLIFIVCAYLTYPIVLFPDALMIAGINLSIAGWRSLAMDKDKWGYFYGILANIFASYGLLKFFA</sequence>
<evidence type="ECO:0000313" key="3">
    <source>
        <dbReference type="Proteomes" id="UP000831787"/>
    </source>
</evidence>
<protein>
    <submittedName>
        <fullName evidence="2">Uncharacterized protein</fullName>
    </submittedName>
</protein>
<dbReference type="Proteomes" id="UP000831787">
    <property type="component" value="Chromosome"/>
</dbReference>
<gene>
    <name evidence="2" type="ORF">MUN89_07605</name>
</gene>